<feature type="chain" id="PRO_5040347729" description="DUF2501 domain-containing protein" evidence="1">
    <location>
        <begin position="21"/>
        <end position="139"/>
    </location>
</feature>
<evidence type="ECO:0000256" key="1">
    <source>
        <dbReference type="SAM" id="SignalP"/>
    </source>
</evidence>
<dbReference type="RefSeq" id="WP_047369102.1">
    <property type="nucleotide sequence ID" value="NZ_CABMNU010000005.1"/>
</dbReference>
<organism evidence="2 5">
    <name type="scientific">Kluyvera intermedia</name>
    <name type="common">Enterobacter intermedius</name>
    <dbReference type="NCBI Taxonomy" id="61648"/>
    <lineage>
        <taxon>Bacteria</taxon>
        <taxon>Pseudomonadati</taxon>
        <taxon>Pseudomonadota</taxon>
        <taxon>Gammaproteobacteria</taxon>
        <taxon>Enterobacterales</taxon>
        <taxon>Enterobacteriaceae</taxon>
        <taxon>Kluyvera</taxon>
    </lineage>
</organism>
<feature type="signal peptide" evidence="1">
    <location>
        <begin position="1"/>
        <end position="20"/>
    </location>
</feature>
<evidence type="ECO:0000313" key="5">
    <source>
        <dbReference type="Proteomes" id="UP000867740"/>
    </source>
</evidence>
<protein>
    <recommendedName>
        <fullName evidence="6">DUF2501 domain-containing protein</fullName>
    </recommendedName>
</protein>
<evidence type="ECO:0000313" key="2">
    <source>
        <dbReference type="EMBL" id="HAT3584099.1"/>
    </source>
</evidence>
<comment type="caution">
    <text evidence="2">The sequence shown here is derived from an EMBL/GenBank/DDBJ whole genome shotgun (WGS) entry which is preliminary data.</text>
</comment>
<evidence type="ECO:0008006" key="6">
    <source>
        <dbReference type="Google" id="ProtNLM"/>
    </source>
</evidence>
<sequence>MRLAVISTLFLLTASTSALASTSNEETVAAAKVTLGQALYKSALLTGAMPEEGKADPAKMGQKMGAEMSERLNNVVIGGLNQGANCDDITANIQKSFEIMQRDAVNQFSSSSAIKKALDNVPLSAAQYASAECLNLTSQ</sequence>
<dbReference type="Proteomes" id="UP000867740">
    <property type="component" value="Unassembled WGS sequence"/>
</dbReference>
<keyword evidence="1" id="KW-0732">Signal</keyword>
<dbReference type="EMBL" id="DACSUM010000048">
    <property type="protein sequence ID" value="HAT3584099.1"/>
    <property type="molecule type" value="Genomic_DNA"/>
</dbReference>
<reference evidence="2" key="3">
    <citation type="submission" date="2020-10" db="EMBL/GenBank/DDBJ databases">
        <authorList>
            <consortium name="NCBI Pathogen Detection Project"/>
        </authorList>
    </citation>
    <scope>NUCLEOTIDE SEQUENCE</scope>
    <source>
        <strain evidence="2">CAVp300</strain>
    </source>
</reference>
<reference evidence="3 4" key="1">
    <citation type="submission" date="2017-02" db="EMBL/GenBank/DDBJ databases">
        <title>Draft genome sequence of a Kluyvera intermedia isolate from a patient with a pancreatic abscess.</title>
        <authorList>
            <person name="Thele R."/>
        </authorList>
    </citation>
    <scope>NUCLEOTIDE SEQUENCE [LARGE SCALE GENOMIC DNA]</scope>
    <source>
        <strain evidence="3 4">FOSA7093</strain>
    </source>
</reference>
<gene>
    <name evidence="3" type="ORF">B2M27_18110</name>
    <name evidence="2" type="ORF">I8531_004465</name>
</gene>
<keyword evidence="4" id="KW-1185">Reference proteome</keyword>
<evidence type="ECO:0000313" key="3">
    <source>
        <dbReference type="EMBL" id="ORJ48910.1"/>
    </source>
</evidence>
<evidence type="ECO:0000313" key="4">
    <source>
        <dbReference type="Proteomes" id="UP000192521"/>
    </source>
</evidence>
<dbReference type="EMBL" id="MWPR01000031">
    <property type="protein sequence ID" value="ORJ48910.1"/>
    <property type="molecule type" value="Genomic_DNA"/>
</dbReference>
<name>A0A9P3TB53_KLUIN</name>
<proteinExistence type="predicted"/>
<reference evidence="2" key="2">
    <citation type="journal article" date="2018" name="Genome Biol.">
        <title>SKESA: strategic k-mer extension for scrupulous assemblies.</title>
        <authorList>
            <person name="Souvorov A."/>
            <person name="Agarwala R."/>
            <person name="Lipman D.J."/>
        </authorList>
    </citation>
    <scope>NUCLEOTIDE SEQUENCE</scope>
    <source>
        <strain evidence="2">CAVp300</strain>
    </source>
</reference>
<accession>A0A9P3TB53</accession>
<dbReference type="Proteomes" id="UP000192521">
    <property type="component" value="Unassembled WGS sequence"/>
</dbReference>
<dbReference type="AlphaFoldDB" id="A0A9P3TB53"/>
<dbReference type="OrthoDB" id="9893771at2"/>